<dbReference type="AlphaFoldDB" id="A0A060D227"/>
<proteinExistence type="predicted"/>
<dbReference type="InterPro" id="IPR013783">
    <property type="entry name" value="Ig-like_fold"/>
</dbReference>
<keyword evidence="2" id="KW-0675">Receptor</keyword>
<dbReference type="EMBL" id="KJ095703">
    <property type="protein sequence ID" value="AIA99568.1"/>
    <property type="molecule type" value="Genomic_DNA"/>
</dbReference>
<name>A0A060D227_9BACT</name>
<sequence>MLAAALTVGCTNSDEGDGVTLKAFGPSPVLRGGTIRFIGSNIDRVTEVVFPEGVSVTEITRVNSGEITAIVPQEATVGRVKLIFPGGEITTASQIGFSEPFSISSLAPLTLVREGDVVTIAGDYLNNIVKVVFTGNVAVEQADFVSQSRAKIELKVPAAATSGKIYVEDAAGNQLYSDDELSIHQPTVATVTTTAVRPGDVISLGGEYLDLVEKVIFTGGAEVAKADFVSQSASMIKVTVPFTAQDGGVTIVAASGQEVESAPITIVVPAELLITADSRFKAGLGITISGSNLDLVTDLAFTGAEATFVYANGNITTTIPMTAIDGEITLTTSSTKTVTTEALTLVRPVITSFAPTAIIAGEEVTITGEDLDLVTSAKVGGNAALIGSRTATEMVITTALSAPSGVIALTLENGVVVESADALDVTPSTKPTVSSMPAKAMPGDEITLTGTNLNYVEAVYFGDVKVTTYSIRSKTELTFTIPMDAPTAAQKIKLVATNGDVIWTDDEISLSMTDPVTEDSIIMIDFEHADNRTWAWNIGCSFENDNSWYIRYNGTVDGTGGSKWIINQQTHSASMPPYQDIVGAENYWFKMDIKIENDIPVISTGNNAQFVPGWFWVSDWLPLNEAGTHYSTGGAWITLTMNFSGNITLTSGDLGWAWAGGEIDLTGVCLDNLRFEPK</sequence>
<dbReference type="InterPro" id="IPR002909">
    <property type="entry name" value="IPT_dom"/>
</dbReference>
<reference evidence="2" key="1">
    <citation type="journal article" date="2014" name="Microb. Ecol.">
        <title>Phylogenetic and Functional Analysis of Gut Microbiota of a Fungus-Growing Higher Termite: Bacteroidetes from Higher Termites Are a Rich Source of beta-Glucosidase Genes.</title>
        <authorList>
            <person name="Zhang M."/>
            <person name="Liu N."/>
            <person name="Qian C."/>
            <person name="Wang Q."/>
            <person name="Wang Q."/>
            <person name="Long Y."/>
            <person name="Huang Y."/>
            <person name="Zhou Z."/>
            <person name="Yan X."/>
        </authorList>
    </citation>
    <scope>NUCLEOTIDE SEQUENCE</scope>
</reference>
<organism evidence="2">
    <name type="scientific">uncultured bacterium contig00010(2014)</name>
    <dbReference type="NCBI Taxonomy" id="1465626"/>
    <lineage>
        <taxon>Bacteria</taxon>
        <taxon>environmental samples</taxon>
    </lineage>
</organism>
<dbReference type="CDD" id="cd00603">
    <property type="entry name" value="IPT_PCSR"/>
    <property type="match status" value="1"/>
</dbReference>
<protein>
    <submittedName>
        <fullName evidence="2">Cell surface receptor IPT/TIG domain-containing protein</fullName>
    </submittedName>
</protein>
<dbReference type="Gene3D" id="2.60.40.10">
    <property type="entry name" value="Immunoglobulins"/>
    <property type="match status" value="6"/>
</dbReference>
<evidence type="ECO:0000313" key="2">
    <source>
        <dbReference type="EMBL" id="AIA99568.1"/>
    </source>
</evidence>
<feature type="domain" description="IPT/TIG" evidence="1">
    <location>
        <begin position="348"/>
        <end position="414"/>
    </location>
</feature>
<dbReference type="Pfam" id="PF01833">
    <property type="entry name" value="TIG"/>
    <property type="match status" value="1"/>
</dbReference>
<dbReference type="SUPFAM" id="SSF81296">
    <property type="entry name" value="E set domains"/>
    <property type="match status" value="3"/>
</dbReference>
<accession>A0A060D227</accession>
<evidence type="ECO:0000259" key="1">
    <source>
        <dbReference type="Pfam" id="PF01833"/>
    </source>
</evidence>
<dbReference type="InterPro" id="IPR014756">
    <property type="entry name" value="Ig_E-set"/>
</dbReference>